<feature type="transmembrane region" description="Helical" evidence="1">
    <location>
        <begin position="84"/>
        <end position="104"/>
    </location>
</feature>
<feature type="transmembrane region" description="Helical" evidence="1">
    <location>
        <begin position="7"/>
        <end position="23"/>
    </location>
</feature>
<feature type="transmembrane region" description="Helical" evidence="1">
    <location>
        <begin position="414"/>
        <end position="433"/>
    </location>
</feature>
<feature type="transmembrane region" description="Helical" evidence="1">
    <location>
        <begin position="29"/>
        <end position="47"/>
    </location>
</feature>
<keyword evidence="1" id="KW-0812">Transmembrane</keyword>
<proteinExistence type="predicted"/>
<feature type="transmembrane region" description="Helical" evidence="1">
    <location>
        <begin position="307"/>
        <end position="324"/>
    </location>
</feature>
<organism evidence="2 3">
    <name type="scientific">Candidatus Curtissbacteria bacterium RBG_13_35_7</name>
    <dbReference type="NCBI Taxonomy" id="1797705"/>
    <lineage>
        <taxon>Bacteria</taxon>
        <taxon>Candidatus Curtissiibacteriota</taxon>
    </lineage>
</organism>
<sequence>MRFGPGVQLILIYSLILFGYLRTTGFYSFGGFVSIVIAYFLLFFINFSKKDDPKELKIALNLLFFISLVLSLIFYRILYEEKEVLGLVNQVMLATLIPLSLLYFTKNSSLPFFSKNKFLIFLSVAFILRVFVIISSPHPNIDVYDQLKNGAKYLLQLKNPYQQTYPVIYPNHIPLFYGYLPSSIFIMIPFVKLLEEPRYAHILSDIGSALIFYWLLKKTSKKESAIKTQELVPLIFLYNPSSLFVIEQSWLDPVVQFFLFFFIYLYLQNKKSIIPFIVLGITLTIKETLVLIIPSLILKLNYQFKQLFFTILVCLVIILPFFFWSPKDFIQDTMTAGFNPLYNTAPIKHSLNFTGFSYQTFGRDLSNFLRISAVVPISALIFIRSKRNFLGFFYSFVIFLFTVTLFFTQAFLNYYTLINSLILLLLVFSVRSINIVNH</sequence>
<name>A0A1F5G2S6_9BACT</name>
<accession>A0A1F5G2S6</accession>
<comment type="caution">
    <text evidence="2">The sequence shown here is derived from an EMBL/GenBank/DDBJ whole genome shotgun (WGS) entry which is preliminary data.</text>
</comment>
<evidence type="ECO:0000256" key="1">
    <source>
        <dbReference type="SAM" id="Phobius"/>
    </source>
</evidence>
<gene>
    <name evidence="2" type="ORF">A2164_01565</name>
</gene>
<dbReference type="AlphaFoldDB" id="A0A1F5G2S6"/>
<feature type="transmembrane region" description="Helical" evidence="1">
    <location>
        <begin position="390"/>
        <end position="408"/>
    </location>
</feature>
<feature type="transmembrane region" description="Helical" evidence="1">
    <location>
        <begin position="365"/>
        <end position="383"/>
    </location>
</feature>
<evidence type="ECO:0000313" key="3">
    <source>
        <dbReference type="Proteomes" id="UP000176317"/>
    </source>
</evidence>
<feature type="transmembrane region" description="Helical" evidence="1">
    <location>
        <begin position="116"/>
        <end position="134"/>
    </location>
</feature>
<dbReference type="Proteomes" id="UP000176317">
    <property type="component" value="Unassembled WGS sequence"/>
</dbReference>
<dbReference type="EMBL" id="MFAT01000042">
    <property type="protein sequence ID" value="OGD86149.1"/>
    <property type="molecule type" value="Genomic_DNA"/>
</dbReference>
<protein>
    <recommendedName>
        <fullName evidence="4">Glycosyltransferase RgtA/B/C/D-like domain-containing protein</fullName>
    </recommendedName>
</protein>
<feature type="transmembrane region" description="Helical" evidence="1">
    <location>
        <begin position="59"/>
        <end position="78"/>
    </location>
</feature>
<feature type="transmembrane region" description="Helical" evidence="1">
    <location>
        <begin position="273"/>
        <end position="298"/>
    </location>
</feature>
<reference evidence="2 3" key="1">
    <citation type="journal article" date="2016" name="Nat. Commun.">
        <title>Thousands of microbial genomes shed light on interconnected biogeochemical processes in an aquifer system.</title>
        <authorList>
            <person name="Anantharaman K."/>
            <person name="Brown C.T."/>
            <person name="Hug L.A."/>
            <person name="Sharon I."/>
            <person name="Castelle C.J."/>
            <person name="Probst A.J."/>
            <person name="Thomas B.C."/>
            <person name="Singh A."/>
            <person name="Wilkins M.J."/>
            <person name="Karaoz U."/>
            <person name="Brodie E.L."/>
            <person name="Williams K.H."/>
            <person name="Hubbard S.S."/>
            <person name="Banfield J.F."/>
        </authorList>
    </citation>
    <scope>NUCLEOTIDE SEQUENCE [LARGE SCALE GENOMIC DNA]</scope>
</reference>
<keyword evidence="1" id="KW-0472">Membrane</keyword>
<feature type="transmembrane region" description="Helical" evidence="1">
    <location>
        <begin position="199"/>
        <end position="216"/>
    </location>
</feature>
<keyword evidence="1" id="KW-1133">Transmembrane helix</keyword>
<feature type="transmembrane region" description="Helical" evidence="1">
    <location>
        <begin position="250"/>
        <end position="267"/>
    </location>
</feature>
<evidence type="ECO:0000313" key="2">
    <source>
        <dbReference type="EMBL" id="OGD86149.1"/>
    </source>
</evidence>
<evidence type="ECO:0008006" key="4">
    <source>
        <dbReference type="Google" id="ProtNLM"/>
    </source>
</evidence>